<sequence>MAWRFLVSELKDGSATGWAAPYRVPPHPSILPARPLDCPA</sequence>
<organism evidence="1 2">
    <name type="scientific">Candidatus Synechococcus spongiarum</name>
    <dbReference type="NCBI Taxonomy" id="431041"/>
    <lineage>
        <taxon>Bacteria</taxon>
        <taxon>Bacillati</taxon>
        <taxon>Cyanobacteriota</taxon>
        <taxon>Cyanophyceae</taxon>
        <taxon>Synechococcales</taxon>
        <taxon>Synechococcaceae</taxon>
        <taxon>Synechococcus</taxon>
    </lineage>
</organism>
<evidence type="ECO:0000313" key="2">
    <source>
        <dbReference type="Proteomes" id="UP000182631"/>
    </source>
</evidence>
<accession>A0A170T4V8</accession>
<dbReference type="EMBL" id="FITM01000031">
    <property type="protein sequence ID" value="CZB12744.1"/>
    <property type="molecule type" value="Genomic_DNA"/>
</dbReference>
<evidence type="ECO:0000313" key="1">
    <source>
        <dbReference type="EMBL" id="CZB12744.1"/>
    </source>
</evidence>
<dbReference type="AlphaFoldDB" id="A0A170T4V8"/>
<proteinExistence type="predicted"/>
<dbReference type="Proteomes" id="UP000182631">
    <property type="component" value="Unassembled WGS sequence"/>
</dbReference>
<name>A0A170T4V8_9SYNE</name>
<gene>
    <name evidence="1" type="ORF">FLM9_294</name>
</gene>
<reference evidence="2" key="1">
    <citation type="submission" date="2016-02" db="EMBL/GenBank/DDBJ databases">
        <authorList>
            <person name="liu f."/>
        </authorList>
    </citation>
    <scope>NUCLEOTIDE SEQUENCE [LARGE SCALE GENOMIC DNA]</scope>
</reference>
<protein>
    <submittedName>
        <fullName evidence="1">Uncharacterized protein</fullName>
    </submittedName>
</protein>
<keyword evidence="2" id="KW-1185">Reference proteome</keyword>